<proteinExistence type="predicted"/>
<reference evidence="2" key="1">
    <citation type="journal article" date="2014" name="Front. Microbiol.">
        <title>High frequency of phylogenetically diverse reductive dehalogenase-homologous genes in deep subseafloor sedimentary metagenomes.</title>
        <authorList>
            <person name="Kawai M."/>
            <person name="Futagami T."/>
            <person name="Toyoda A."/>
            <person name="Takaki Y."/>
            <person name="Nishi S."/>
            <person name="Hori S."/>
            <person name="Arai W."/>
            <person name="Tsubouchi T."/>
            <person name="Morono Y."/>
            <person name="Uchiyama I."/>
            <person name="Ito T."/>
            <person name="Fujiyama A."/>
            <person name="Inagaki F."/>
            <person name="Takami H."/>
        </authorList>
    </citation>
    <scope>NUCLEOTIDE SEQUENCE</scope>
    <source>
        <strain evidence="2">Expedition CK06-06</strain>
    </source>
</reference>
<organism evidence="2">
    <name type="scientific">marine sediment metagenome</name>
    <dbReference type="NCBI Taxonomy" id="412755"/>
    <lineage>
        <taxon>unclassified sequences</taxon>
        <taxon>metagenomes</taxon>
        <taxon>ecological metagenomes</taxon>
    </lineage>
</organism>
<comment type="caution">
    <text evidence="2">The sequence shown here is derived from an EMBL/GenBank/DDBJ whole genome shotgun (WGS) entry which is preliminary data.</text>
</comment>
<evidence type="ECO:0000313" key="2">
    <source>
        <dbReference type="EMBL" id="GAG50380.1"/>
    </source>
</evidence>
<feature type="non-terminal residue" evidence="2">
    <location>
        <position position="1"/>
    </location>
</feature>
<protein>
    <submittedName>
        <fullName evidence="2">Uncharacterized protein</fullName>
    </submittedName>
</protein>
<name>X0Y3P2_9ZZZZ</name>
<dbReference type="EMBL" id="BARS01058689">
    <property type="protein sequence ID" value="GAG50380.1"/>
    <property type="molecule type" value="Genomic_DNA"/>
</dbReference>
<feature type="compositionally biased region" description="Basic and acidic residues" evidence="1">
    <location>
        <begin position="1"/>
        <end position="17"/>
    </location>
</feature>
<dbReference type="AlphaFoldDB" id="X0Y3P2"/>
<feature type="region of interest" description="Disordered" evidence="1">
    <location>
        <begin position="1"/>
        <end position="25"/>
    </location>
</feature>
<evidence type="ECO:0000256" key="1">
    <source>
        <dbReference type="SAM" id="MobiDB-lite"/>
    </source>
</evidence>
<accession>X0Y3P2</accession>
<sequence>IEIVKEESDRRPNRGDRQTSSVFAGDGYGARSLYRI</sequence>
<gene>
    <name evidence="2" type="ORF">S01H1_85445</name>
</gene>